<accession>A0A9Q1FRA9</accession>
<dbReference type="Proteomes" id="UP001152622">
    <property type="component" value="Chromosome 4"/>
</dbReference>
<sequence>MSDPDIQEELQALRARVEADKILYCSGRQNAGADALSRQYTEDKPLESQVVQTFLETRGALSIPHQGACCEETSAATCTEKVSAFSFPSYSKESLAALQEADPVISSFLKYWARGQRPSREERAKESSRMVELVDSQKPVHSVAPVDSSKPPRNVYRAELRLCGPGVKVSEHNEDAPSSMPTCPAESSSEEEELGSVVCIRRPSRRSRAPSLEEGCSEERASSLLEQEERSEEEGDLDEGERGDCSKAELVLISLCQNEESSPMQARGGLRSVAWAGEPELGHFLFNLTGRTPGTTGEEKEAWADAKFGP</sequence>
<proteinExistence type="predicted"/>
<name>A0A9Q1FRA9_SYNKA</name>
<organism evidence="2 3">
    <name type="scientific">Synaphobranchus kaupii</name>
    <name type="common">Kaup's arrowtooth eel</name>
    <dbReference type="NCBI Taxonomy" id="118154"/>
    <lineage>
        <taxon>Eukaryota</taxon>
        <taxon>Metazoa</taxon>
        <taxon>Chordata</taxon>
        <taxon>Craniata</taxon>
        <taxon>Vertebrata</taxon>
        <taxon>Euteleostomi</taxon>
        <taxon>Actinopterygii</taxon>
        <taxon>Neopterygii</taxon>
        <taxon>Teleostei</taxon>
        <taxon>Anguilliformes</taxon>
        <taxon>Synaphobranchidae</taxon>
        <taxon>Synaphobranchus</taxon>
    </lineage>
</organism>
<gene>
    <name evidence="2" type="ORF">SKAU_G00135180</name>
</gene>
<reference evidence="2" key="1">
    <citation type="journal article" date="2023" name="Science">
        <title>Genome structures resolve the early diversification of teleost fishes.</title>
        <authorList>
            <person name="Parey E."/>
            <person name="Louis A."/>
            <person name="Montfort J."/>
            <person name="Bouchez O."/>
            <person name="Roques C."/>
            <person name="Iampietro C."/>
            <person name="Lluch J."/>
            <person name="Castinel A."/>
            <person name="Donnadieu C."/>
            <person name="Desvignes T."/>
            <person name="Floi Bucao C."/>
            <person name="Jouanno E."/>
            <person name="Wen M."/>
            <person name="Mejri S."/>
            <person name="Dirks R."/>
            <person name="Jansen H."/>
            <person name="Henkel C."/>
            <person name="Chen W.J."/>
            <person name="Zahm M."/>
            <person name="Cabau C."/>
            <person name="Klopp C."/>
            <person name="Thompson A.W."/>
            <person name="Robinson-Rechavi M."/>
            <person name="Braasch I."/>
            <person name="Lecointre G."/>
            <person name="Bobe J."/>
            <person name="Postlethwait J.H."/>
            <person name="Berthelot C."/>
            <person name="Roest Crollius H."/>
            <person name="Guiguen Y."/>
        </authorList>
    </citation>
    <scope>NUCLEOTIDE SEQUENCE</scope>
    <source>
        <strain evidence="2">WJC10195</strain>
    </source>
</reference>
<feature type="region of interest" description="Disordered" evidence="1">
    <location>
        <begin position="290"/>
        <end position="310"/>
    </location>
</feature>
<dbReference type="AlphaFoldDB" id="A0A9Q1FRA9"/>
<evidence type="ECO:0000313" key="3">
    <source>
        <dbReference type="Proteomes" id="UP001152622"/>
    </source>
</evidence>
<feature type="compositionally biased region" description="Basic and acidic residues" evidence="1">
    <location>
        <begin position="119"/>
        <end position="129"/>
    </location>
</feature>
<comment type="caution">
    <text evidence="2">The sequence shown here is derived from an EMBL/GenBank/DDBJ whole genome shotgun (WGS) entry which is preliminary data.</text>
</comment>
<evidence type="ECO:0000313" key="2">
    <source>
        <dbReference type="EMBL" id="KAJ8364687.1"/>
    </source>
</evidence>
<feature type="compositionally biased region" description="Acidic residues" evidence="1">
    <location>
        <begin position="229"/>
        <end position="239"/>
    </location>
</feature>
<feature type="region of interest" description="Disordered" evidence="1">
    <location>
        <begin position="168"/>
        <end position="243"/>
    </location>
</feature>
<dbReference type="EMBL" id="JAINUF010000004">
    <property type="protein sequence ID" value="KAJ8364687.1"/>
    <property type="molecule type" value="Genomic_DNA"/>
</dbReference>
<dbReference type="OrthoDB" id="4369127at2759"/>
<keyword evidence="3" id="KW-1185">Reference proteome</keyword>
<protein>
    <submittedName>
        <fullName evidence="2">Uncharacterized protein</fullName>
    </submittedName>
</protein>
<feature type="region of interest" description="Disordered" evidence="1">
    <location>
        <begin position="119"/>
        <end position="151"/>
    </location>
</feature>
<evidence type="ECO:0000256" key="1">
    <source>
        <dbReference type="SAM" id="MobiDB-lite"/>
    </source>
</evidence>